<evidence type="ECO:0000256" key="1">
    <source>
        <dbReference type="ARBA" id="ARBA00001936"/>
    </source>
</evidence>
<dbReference type="SUPFAM" id="SSF54719">
    <property type="entry name" value="Fe,Mn superoxide dismutase (SOD), C-terminal domain"/>
    <property type="match status" value="1"/>
</dbReference>
<keyword evidence="14" id="KW-1185">Reference proteome</keyword>
<dbReference type="PROSITE" id="PS00088">
    <property type="entry name" value="SOD_MN"/>
    <property type="match status" value="1"/>
</dbReference>
<dbReference type="InterPro" id="IPR019831">
    <property type="entry name" value="Mn/Fe_SOD_N"/>
</dbReference>
<feature type="binding site" evidence="9">
    <location>
        <position position="111"/>
    </location>
    <ligand>
        <name>Mn(2+)</name>
        <dbReference type="ChEBI" id="CHEBI:29035"/>
    </ligand>
</feature>
<feature type="domain" description="Manganese/iron superoxide dismutase C-terminal" evidence="12">
    <location>
        <begin position="129"/>
        <end position="230"/>
    </location>
</feature>
<feature type="binding site" evidence="9">
    <location>
        <position position="201"/>
    </location>
    <ligand>
        <name>Mn(2+)</name>
        <dbReference type="ChEBI" id="CHEBI:29035"/>
    </ligand>
</feature>
<keyword evidence="7" id="KW-0464">Manganese</keyword>
<evidence type="ECO:0000256" key="7">
    <source>
        <dbReference type="ARBA" id="ARBA00023211"/>
    </source>
</evidence>
<dbReference type="InterPro" id="IPR036314">
    <property type="entry name" value="SOD_C_sf"/>
</dbReference>
<evidence type="ECO:0000256" key="4">
    <source>
        <dbReference type="ARBA" id="ARBA00022723"/>
    </source>
</evidence>
<evidence type="ECO:0000256" key="10">
    <source>
        <dbReference type="RuleBase" id="RU000414"/>
    </source>
</evidence>
<evidence type="ECO:0000256" key="9">
    <source>
        <dbReference type="PIRSR" id="PIRSR000349-1"/>
    </source>
</evidence>
<organism evidence="13 14">
    <name type="scientific">Diatrype stigma</name>
    <dbReference type="NCBI Taxonomy" id="117547"/>
    <lineage>
        <taxon>Eukaryota</taxon>
        <taxon>Fungi</taxon>
        <taxon>Dikarya</taxon>
        <taxon>Ascomycota</taxon>
        <taxon>Pezizomycotina</taxon>
        <taxon>Sordariomycetes</taxon>
        <taxon>Xylariomycetidae</taxon>
        <taxon>Xylariales</taxon>
        <taxon>Diatrypaceae</taxon>
        <taxon>Diatrype</taxon>
    </lineage>
</organism>
<comment type="cofactor">
    <cofactor evidence="1">
        <name>Mn(2+)</name>
        <dbReference type="ChEBI" id="CHEBI:29035"/>
    </cofactor>
</comment>
<evidence type="ECO:0000256" key="3">
    <source>
        <dbReference type="ARBA" id="ARBA00012682"/>
    </source>
</evidence>
<comment type="caution">
    <text evidence="13">The sequence shown here is derived from an EMBL/GenBank/DDBJ whole genome shotgun (WGS) entry which is preliminary data.</text>
</comment>
<comment type="function">
    <text evidence="10">Destroys radicals which are normally produced within the cells and which are toxic to biological systems.</text>
</comment>
<proteinExistence type="inferred from homology"/>
<feature type="domain" description="Manganese/iron superoxide dismutase N-terminal" evidence="11">
    <location>
        <begin position="39"/>
        <end position="119"/>
    </location>
</feature>
<protein>
    <recommendedName>
        <fullName evidence="3 10">Superoxide dismutase</fullName>
        <ecNumber evidence="3 10">1.15.1.1</ecNumber>
    </recommendedName>
</protein>
<evidence type="ECO:0000313" key="14">
    <source>
        <dbReference type="Proteomes" id="UP001320420"/>
    </source>
</evidence>
<reference evidence="13 14" key="1">
    <citation type="submission" date="2024-02" db="EMBL/GenBank/DDBJ databases">
        <title>De novo assembly and annotation of 12 fungi associated with fruit tree decline syndrome in Ontario, Canada.</title>
        <authorList>
            <person name="Sulman M."/>
            <person name="Ellouze W."/>
            <person name="Ilyukhin E."/>
        </authorList>
    </citation>
    <scope>NUCLEOTIDE SEQUENCE [LARGE SCALE GENOMIC DNA]</scope>
    <source>
        <strain evidence="13 14">M11/M66-122</strain>
    </source>
</reference>
<dbReference type="GO" id="GO:0005739">
    <property type="term" value="C:mitochondrion"/>
    <property type="evidence" value="ECO:0007669"/>
    <property type="project" value="UniProtKB-ARBA"/>
</dbReference>
<feature type="binding site" evidence="9">
    <location>
        <position position="197"/>
    </location>
    <ligand>
        <name>Mn(2+)</name>
        <dbReference type="ChEBI" id="CHEBI:29035"/>
    </ligand>
</feature>
<evidence type="ECO:0000256" key="5">
    <source>
        <dbReference type="ARBA" id="ARBA00022862"/>
    </source>
</evidence>
<dbReference type="EC" id="1.15.1.1" evidence="3 10"/>
<feature type="binding site" evidence="9">
    <location>
        <position position="62"/>
    </location>
    <ligand>
        <name>Mn(2+)</name>
        <dbReference type="ChEBI" id="CHEBI:29035"/>
    </ligand>
</feature>
<dbReference type="EMBL" id="JAKJXP020000010">
    <property type="protein sequence ID" value="KAK7755930.1"/>
    <property type="molecule type" value="Genomic_DNA"/>
</dbReference>
<dbReference type="Gene3D" id="3.55.40.20">
    <property type="entry name" value="Iron/manganese superoxide dismutase, C-terminal domain"/>
    <property type="match status" value="1"/>
</dbReference>
<dbReference type="InterPro" id="IPR019832">
    <property type="entry name" value="Mn/Fe_SOD_C"/>
</dbReference>
<dbReference type="PANTHER" id="PTHR11404">
    <property type="entry name" value="SUPEROXIDE DISMUTASE 2"/>
    <property type="match status" value="1"/>
</dbReference>
<evidence type="ECO:0000256" key="8">
    <source>
        <dbReference type="ARBA" id="ARBA00049204"/>
    </source>
</evidence>
<dbReference type="GO" id="GO:0004784">
    <property type="term" value="F:superoxide dismutase activity"/>
    <property type="evidence" value="ECO:0007669"/>
    <property type="project" value="UniProtKB-EC"/>
</dbReference>
<dbReference type="Gene3D" id="1.10.287.990">
    <property type="entry name" value="Fe,Mn superoxide dismutase (SOD) domain"/>
    <property type="match status" value="1"/>
</dbReference>
<dbReference type="PIRSF" id="PIRSF000349">
    <property type="entry name" value="SODismutase"/>
    <property type="match status" value="1"/>
</dbReference>
<keyword evidence="5" id="KW-0049">Antioxidant</keyword>
<dbReference type="InterPro" id="IPR050265">
    <property type="entry name" value="Fe/Mn_Superoxide_Dismutase"/>
</dbReference>
<evidence type="ECO:0000313" key="13">
    <source>
        <dbReference type="EMBL" id="KAK7755930.1"/>
    </source>
</evidence>
<evidence type="ECO:0000259" key="11">
    <source>
        <dbReference type="Pfam" id="PF00081"/>
    </source>
</evidence>
<comment type="catalytic activity">
    <reaction evidence="8 10">
        <text>2 superoxide + 2 H(+) = H2O2 + O2</text>
        <dbReference type="Rhea" id="RHEA:20696"/>
        <dbReference type="ChEBI" id="CHEBI:15378"/>
        <dbReference type="ChEBI" id="CHEBI:15379"/>
        <dbReference type="ChEBI" id="CHEBI:16240"/>
        <dbReference type="ChEBI" id="CHEBI:18421"/>
        <dbReference type="EC" id="1.15.1.1"/>
    </reaction>
</comment>
<sequence length="252" mass="28043">MATSLFRTTPTLRAALRAGSIKPRVASLAGTSFVRGKVTLPDLPYDYSALEPHISGQIMELHHSGHHQTYVNNVNKILDLVEEAKEKGNDKKVKHSHRVNYFFNNGGHINHSLFWENLAPSGNGGGGEPEGALKTAIEKDFGSFEDLQKEVNTTLAGIQGSGWAWLVRDTEAKKLKVVKTSNQNIVLRSHVPLMGIDAWEHAYYLQYQNRKAEYFNAIWNVINWSTVANRLEKAEAGKVEPPPVDEVATDVE</sequence>
<dbReference type="Pfam" id="PF00081">
    <property type="entry name" value="Sod_Fe_N"/>
    <property type="match status" value="1"/>
</dbReference>
<keyword evidence="4 9" id="KW-0479">Metal-binding</keyword>
<dbReference type="InterPro" id="IPR001189">
    <property type="entry name" value="Mn/Fe_SOD"/>
</dbReference>
<dbReference type="SUPFAM" id="SSF46609">
    <property type="entry name" value="Fe,Mn superoxide dismutase (SOD), N-terminal domain"/>
    <property type="match status" value="1"/>
</dbReference>
<dbReference type="GO" id="GO:0030145">
    <property type="term" value="F:manganese ion binding"/>
    <property type="evidence" value="ECO:0007669"/>
    <property type="project" value="TreeGrafter"/>
</dbReference>
<evidence type="ECO:0000256" key="6">
    <source>
        <dbReference type="ARBA" id="ARBA00023002"/>
    </source>
</evidence>
<dbReference type="FunFam" id="1.10.287.990:FF:000001">
    <property type="entry name" value="Superoxide dismutase"/>
    <property type="match status" value="1"/>
</dbReference>
<name>A0AAN9YW12_9PEZI</name>
<dbReference type="Pfam" id="PF02777">
    <property type="entry name" value="Sod_Fe_C"/>
    <property type="match status" value="1"/>
</dbReference>
<dbReference type="AlphaFoldDB" id="A0AAN9YW12"/>
<dbReference type="InterPro" id="IPR036324">
    <property type="entry name" value="Mn/Fe_SOD_N_sf"/>
</dbReference>
<dbReference type="InterPro" id="IPR019833">
    <property type="entry name" value="Mn/Fe_SOD_BS"/>
</dbReference>
<evidence type="ECO:0000259" key="12">
    <source>
        <dbReference type="Pfam" id="PF02777"/>
    </source>
</evidence>
<dbReference type="PANTHER" id="PTHR11404:SF6">
    <property type="entry name" value="SUPEROXIDE DISMUTASE [MN], MITOCHONDRIAL"/>
    <property type="match status" value="1"/>
</dbReference>
<dbReference type="FunFam" id="3.55.40.20:FF:000002">
    <property type="entry name" value="Superoxide dismutase"/>
    <property type="match status" value="1"/>
</dbReference>
<gene>
    <name evidence="13" type="primary">SOD2_1</name>
    <name evidence="13" type="ORF">SLS62_002217</name>
</gene>
<comment type="similarity">
    <text evidence="2 10">Belongs to the iron/manganese superoxide dismutase family.</text>
</comment>
<evidence type="ECO:0000256" key="2">
    <source>
        <dbReference type="ARBA" id="ARBA00008714"/>
    </source>
</evidence>
<dbReference type="Proteomes" id="UP001320420">
    <property type="component" value="Unassembled WGS sequence"/>
</dbReference>
<accession>A0AAN9YW12</accession>
<dbReference type="PRINTS" id="PR01703">
    <property type="entry name" value="MNSODISMTASE"/>
</dbReference>
<keyword evidence="6 10" id="KW-0560">Oxidoreductase</keyword>